<dbReference type="AlphaFoldDB" id="A0A1J4KES3"/>
<organism evidence="4 5">
    <name type="scientific">Tritrichomonas foetus</name>
    <dbReference type="NCBI Taxonomy" id="1144522"/>
    <lineage>
        <taxon>Eukaryota</taxon>
        <taxon>Metamonada</taxon>
        <taxon>Parabasalia</taxon>
        <taxon>Tritrichomonadida</taxon>
        <taxon>Tritrichomonadidae</taxon>
        <taxon>Tritrichomonas</taxon>
    </lineage>
</organism>
<keyword evidence="5" id="KW-1185">Reference proteome</keyword>
<feature type="coiled-coil region" evidence="2">
    <location>
        <begin position="832"/>
        <end position="859"/>
    </location>
</feature>
<sequence length="1041" mass="122211">MNVSSLSMGDIFLRTKEQAEQNLDQFFKDNIDFNVPDLSELVGEYPYLTKLGDLALTFIRSLIGLKFTEANFEKIDFSFRAILNEYQKITNVSLRSQISLQNIKNISLNRSDQFLIKSPSKDTFNSELFYLQEQNKGLLSKEASYREELASYQTDNNRLIYENDHLKLRIRELKAEFSQLNTKNCVDYENLNDKLLDKDLQRHIFQTKIENQENIIAQMTEDNKELVNQISQLKDKLTKRKVKIDEFKSQIRAYTLQIEQLQINMKKQTTENEIDNQKDEEIKNYIKTIDILTENTRKLEKELFKMNEFRKNDTFTSMKCLQVIDEFEDRLSMAEEDKFVLNNQISQLSKENNSLKDEISNLQNQITEVNNKLEFLTSKENKESEYSKETNEKENDHNFNENQKEIHNEIYENRIKKLSSTIDTLSSYIIRILTDEDDVIPLLSQSEPLIKDIFLRDEIIGNIESLRVSILENDEENSFFTKIFKSKEDVNSLINEFTNNESNDNEDKSQEYAVLVALCSANNYLIKKNEKTADQIFELNSLLPKEYQRQNMIESLQKFLTDSKNIFELIFKSIQSSKFFRCNSFSFYETVSEFLNEIFTMISLVDEKLRPAIKFRGKYSELPDSILSFIDELNDLMKSRIRESQEEFTSIQFPYSNSNNEELRESLHDMKSEQIELNSIISEKDMQISSLNFQLERTIKNLNYAEKNVEEYKQLSDERFKQIEQARKENEAALESQKETFVSQIKNVIKAERRKTKNEIKKIEQMCHERETILEEKLQKKINKIRELKDSIYVSSKTFEHTFTNQLEDIKDVIHQTAQRNTYLENDFSVKEENYKIQIENLEIKLAAAQAAVEDAIMQNTNSISVTDDLFLEQLGKIISKYKSEPEWNQTTILSTLTIIIEKLNTLNNNTKTASSSTKNGQPTPSQRINAKKEIDEWEDWINEIALKANIQNTSTQEMKTLIKDTFFATKAKSHLLKSIQSLRTQKQLLFEHDSTCFKKQKRQNASMKSVSLYILAAICLSKTSKQFQKNRIPLRRKALV</sequence>
<dbReference type="VEuPathDB" id="TrichDB:TRFO_21569"/>
<protein>
    <submittedName>
        <fullName evidence="4">Uncharacterized protein</fullName>
    </submittedName>
</protein>
<dbReference type="GeneID" id="94836761"/>
<feature type="coiled-coil region" evidence="2">
    <location>
        <begin position="695"/>
        <end position="791"/>
    </location>
</feature>
<dbReference type="PANTHER" id="PTHR32083">
    <property type="entry name" value="CILIA AND FLAGELLA-ASSOCIATED PROTEIN 58-RELATED"/>
    <property type="match status" value="1"/>
</dbReference>
<comment type="caution">
    <text evidence="4">The sequence shown here is derived from an EMBL/GenBank/DDBJ whole genome shotgun (WGS) entry which is preliminary data.</text>
</comment>
<evidence type="ECO:0000256" key="1">
    <source>
        <dbReference type="ARBA" id="ARBA00023054"/>
    </source>
</evidence>
<feature type="compositionally biased region" description="Low complexity" evidence="3">
    <location>
        <begin position="910"/>
        <end position="920"/>
    </location>
</feature>
<proteinExistence type="predicted"/>
<feature type="coiled-coil region" evidence="2">
    <location>
        <begin position="156"/>
        <end position="183"/>
    </location>
</feature>
<evidence type="ECO:0000313" key="4">
    <source>
        <dbReference type="EMBL" id="OHT09522.1"/>
    </source>
</evidence>
<evidence type="ECO:0000313" key="5">
    <source>
        <dbReference type="Proteomes" id="UP000179807"/>
    </source>
</evidence>
<keyword evidence="1 2" id="KW-0175">Coiled coil</keyword>
<dbReference type="RefSeq" id="XP_068362658.1">
    <property type="nucleotide sequence ID" value="XM_068502057.1"/>
</dbReference>
<feature type="region of interest" description="Disordered" evidence="3">
    <location>
        <begin position="380"/>
        <end position="400"/>
    </location>
</feature>
<reference evidence="4" key="1">
    <citation type="submission" date="2016-10" db="EMBL/GenBank/DDBJ databases">
        <authorList>
            <person name="Benchimol M."/>
            <person name="Almeida L.G."/>
            <person name="Vasconcelos A.T."/>
            <person name="Perreira-Neves A."/>
            <person name="Rosa I.A."/>
            <person name="Tasca T."/>
            <person name="Bogo M.R."/>
            <person name="de Souza W."/>
        </authorList>
    </citation>
    <scope>NUCLEOTIDE SEQUENCE [LARGE SCALE GENOMIC DNA]</scope>
    <source>
        <strain evidence="4">K</strain>
    </source>
</reference>
<dbReference type="OrthoDB" id="10691386at2759"/>
<name>A0A1J4KES3_9EUKA</name>
<gene>
    <name evidence="4" type="ORF">TRFO_21569</name>
</gene>
<evidence type="ECO:0000256" key="2">
    <source>
        <dbReference type="SAM" id="Coils"/>
    </source>
</evidence>
<evidence type="ECO:0000256" key="3">
    <source>
        <dbReference type="SAM" id="MobiDB-lite"/>
    </source>
</evidence>
<feature type="region of interest" description="Disordered" evidence="3">
    <location>
        <begin position="910"/>
        <end position="929"/>
    </location>
</feature>
<dbReference type="Proteomes" id="UP000179807">
    <property type="component" value="Unassembled WGS sequence"/>
</dbReference>
<feature type="coiled-coil region" evidence="2">
    <location>
        <begin position="209"/>
        <end position="379"/>
    </location>
</feature>
<dbReference type="EMBL" id="MLAK01000637">
    <property type="protein sequence ID" value="OHT09522.1"/>
    <property type="molecule type" value="Genomic_DNA"/>
</dbReference>
<accession>A0A1J4KES3</accession>